<dbReference type="RefSeq" id="WP_252161106.1">
    <property type="nucleotide sequence ID" value="NZ_CP098809.1"/>
</dbReference>
<feature type="transmembrane region" description="Helical" evidence="1">
    <location>
        <begin position="110"/>
        <end position="132"/>
    </location>
</feature>
<keyword evidence="1" id="KW-0472">Membrane</keyword>
<organism evidence="2 3">
    <name type="scientific">Ensifer adhaerens</name>
    <name type="common">Sinorhizobium morelense</name>
    <dbReference type="NCBI Taxonomy" id="106592"/>
    <lineage>
        <taxon>Bacteria</taxon>
        <taxon>Pseudomonadati</taxon>
        <taxon>Pseudomonadota</taxon>
        <taxon>Alphaproteobacteria</taxon>
        <taxon>Hyphomicrobiales</taxon>
        <taxon>Rhizobiaceae</taxon>
        <taxon>Sinorhizobium/Ensifer group</taxon>
        <taxon>Ensifer</taxon>
    </lineage>
</organism>
<feature type="transmembrane region" description="Helical" evidence="1">
    <location>
        <begin position="191"/>
        <end position="208"/>
    </location>
</feature>
<dbReference type="EMBL" id="CP098809">
    <property type="protein sequence ID" value="USJ27512.1"/>
    <property type="molecule type" value="Genomic_DNA"/>
</dbReference>
<name>A0A9Q8YEN2_ENSAD</name>
<feature type="transmembrane region" description="Helical" evidence="1">
    <location>
        <begin position="144"/>
        <end position="160"/>
    </location>
</feature>
<accession>A0A9Q8YEN2</accession>
<dbReference type="GO" id="GO:0016020">
    <property type="term" value="C:membrane"/>
    <property type="evidence" value="ECO:0007669"/>
    <property type="project" value="TreeGrafter"/>
</dbReference>
<gene>
    <name evidence="2" type="ORF">NE863_34350</name>
</gene>
<evidence type="ECO:0000313" key="3">
    <source>
        <dbReference type="Proteomes" id="UP001055460"/>
    </source>
</evidence>
<dbReference type="AlphaFoldDB" id="A0A9Q8YEN2"/>
<keyword evidence="2" id="KW-0614">Plasmid</keyword>
<evidence type="ECO:0000313" key="2">
    <source>
        <dbReference type="EMBL" id="USJ27512.1"/>
    </source>
</evidence>
<dbReference type="PANTHER" id="PTHR32251">
    <property type="entry name" value="3-OXO-5-ALPHA-STEROID 4-DEHYDROGENASE"/>
    <property type="match status" value="1"/>
</dbReference>
<dbReference type="PROSITE" id="PS50244">
    <property type="entry name" value="S5A_REDUCTASE"/>
    <property type="match status" value="1"/>
</dbReference>
<dbReference type="Gene3D" id="1.20.120.1630">
    <property type="match status" value="1"/>
</dbReference>
<reference evidence="2" key="1">
    <citation type="submission" date="2022-06" db="EMBL/GenBank/DDBJ databases">
        <title>Physiological and biochemical characterization and genomic elucidation of a strain of the genus Ensifer adhaerens M8 that combines arsenic oxidation and chromium reduction.</title>
        <authorList>
            <person name="Li X."/>
            <person name="Yu c."/>
        </authorList>
    </citation>
    <scope>NUCLEOTIDE SEQUENCE</scope>
    <source>
        <strain evidence="2">M8</strain>
        <plasmid evidence="2">pB</plasmid>
    </source>
</reference>
<geneLocation type="plasmid" evidence="2 3">
    <name>pB</name>
</geneLocation>
<feature type="transmembrane region" description="Helical" evidence="1">
    <location>
        <begin position="38"/>
        <end position="57"/>
    </location>
</feature>
<dbReference type="Pfam" id="PF06966">
    <property type="entry name" value="DUF1295"/>
    <property type="match status" value="1"/>
</dbReference>
<protein>
    <submittedName>
        <fullName evidence="2">DUF1295 domain-containing protein</fullName>
    </submittedName>
</protein>
<proteinExistence type="predicted"/>
<dbReference type="Proteomes" id="UP001055460">
    <property type="component" value="Plasmid pB"/>
</dbReference>
<evidence type="ECO:0000256" key="1">
    <source>
        <dbReference type="SAM" id="Phobius"/>
    </source>
</evidence>
<sequence>MATAAFFLLIAAAHCLAMTLAWLAVLGGAKSGWIDATWSFLVGAAGVAVALMPVLGWEGDFQRRLAVAVAAGLWSCRLGVHIAKRTLGGGEDPRYAKLRDEWGPRWRSRLFIFLQIQAGAAFLLAGTIFLAARNPASGLQWSDIAGFFILIVAVVGEGVADAQLRWFRSDPAHAGGVCDIGLWSLSRHPNYFFQWLGWTGYALIAVGPSGMWPWGWAALVGPVFMYWLLVHVSGIPPLEAHMQRSRGPAFAAYVKRVNAFWPGPQAREISR</sequence>
<keyword evidence="1" id="KW-1133">Transmembrane helix</keyword>
<keyword evidence="1" id="KW-0812">Transmembrane</keyword>
<feature type="transmembrane region" description="Helical" evidence="1">
    <location>
        <begin position="214"/>
        <end position="236"/>
    </location>
</feature>
<dbReference type="PANTHER" id="PTHR32251:SF17">
    <property type="entry name" value="STEROID 5-ALPHA REDUCTASE C-TERMINAL DOMAIN-CONTAINING PROTEIN"/>
    <property type="match status" value="1"/>
</dbReference>
<dbReference type="InterPro" id="IPR010721">
    <property type="entry name" value="UstE-like"/>
</dbReference>